<evidence type="ECO:0000256" key="1">
    <source>
        <dbReference type="ARBA" id="ARBA00022478"/>
    </source>
</evidence>
<dbReference type="GO" id="GO:0000428">
    <property type="term" value="C:DNA-directed RNA polymerase complex"/>
    <property type="evidence" value="ECO:0007669"/>
    <property type="project" value="UniProtKB-KW"/>
</dbReference>
<evidence type="ECO:0000256" key="4">
    <source>
        <dbReference type="ARBA" id="ARBA00022695"/>
    </source>
</evidence>
<evidence type="ECO:0000256" key="6">
    <source>
        <dbReference type="ARBA" id="ARBA00023163"/>
    </source>
</evidence>
<dbReference type="InterPro" id="IPR006171">
    <property type="entry name" value="TOPRIM_dom"/>
</dbReference>
<dbReference type="Pfam" id="PF13362">
    <property type="entry name" value="Toprim_3"/>
    <property type="match status" value="1"/>
</dbReference>
<dbReference type="GO" id="GO:1990077">
    <property type="term" value="C:primosome complex"/>
    <property type="evidence" value="ECO:0007669"/>
    <property type="project" value="UniProtKB-KW"/>
</dbReference>
<proteinExistence type="predicted"/>
<dbReference type="InterPro" id="IPR034154">
    <property type="entry name" value="TOPRIM_DnaG/twinkle"/>
</dbReference>
<feature type="domain" description="Toprim" evidence="7">
    <location>
        <begin position="237"/>
        <end position="323"/>
    </location>
</feature>
<evidence type="ECO:0000313" key="8">
    <source>
        <dbReference type="EMBL" id="CAB5718946.1"/>
    </source>
</evidence>
<comment type="caution">
    <text evidence="8">The sequence shown here is derived from an EMBL/GenBank/DDBJ whole genome shotgun (WGS) entry which is preliminary data.</text>
</comment>
<evidence type="ECO:0000256" key="2">
    <source>
        <dbReference type="ARBA" id="ARBA00022515"/>
    </source>
</evidence>
<accession>A0A9N8H1L7</accession>
<gene>
    <name evidence="8" type="primary">traC_6</name>
    <name evidence="8" type="ORF">GHA_04483</name>
</gene>
<keyword evidence="2" id="KW-0639">Primosome</keyword>
<dbReference type="GO" id="GO:0008270">
    <property type="term" value="F:zinc ion binding"/>
    <property type="evidence" value="ECO:0007669"/>
    <property type="project" value="InterPro"/>
</dbReference>
<dbReference type="RefSeq" id="WP_239407524.1">
    <property type="nucleotide sequence ID" value="NZ_CAHPRV010000069.1"/>
</dbReference>
<evidence type="ECO:0000313" key="9">
    <source>
        <dbReference type="Proteomes" id="UP000834611"/>
    </source>
</evidence>
<dbReference type="CDD" id="cd01029">
    <property type="entry name" value="TOPRIM_primases"/>
    <property type="match status" value="1"/>
</dbReference>
<keyword evidence="3 8" id="KW-0808">Transferase</keyword>
<dbReference type="SUPFAM" id="SSF57783">
    <property type="entry name" value="Zinc beta-ribbon"/>
    <property type="match status" value="1"/>
</dbReference>
<dbReference type="GO" id="GO:0016779">
    <property type="term" value="F:nucleotidyltransferase activity"/>
    <property type="evidence" value="ECO:0007669"/>
    <property type="project" value="UniProtKB-KW"/>
</dbReference>
<sequence length="347" mass="38432">MMNQSLTEAIRAVAAVALQQVDILVPEWLPEGKPRANEWVSRNPTRADRHAGSFSVSLSTGRWFDFATNDGGGDLVSLAAYLWNVRQVDAARVIAGRFALNLPALGKPEPLSETQRAILQKVTETARAEAEQRKEQDKIERHRRQYAAALKAFDLLNDAGEPDPNHPYLRRKHIRPYSLYQMRDTLLVPLYDAWDALVNLQTISPDGRKLFLSDGRTRGAFCVIGDLDLSCDTPPAHEVYICEGWATGAALYQYWDVGAVVCAMTAGNLAPVALALRERYGRNIQLVIAADDDRASKINHGINAANEAALKAGCVYITPEFPPNTPAEYSDFNDLIALEMANNEQKE</sequence>
<dbReference type="PROSITE" id="PS50880">
    <property type="entry name" value="TOPRIM"/>
    <property type="match status" value="1"/>
</dbReference>
<keyword evidence="6" id="KW-0804">Transcription</keyword>
<dbReference type="Gene3D" id="3.90.580.10">
    <property type="entry name" value="Zinc finger, CHC2-type domain"/>
    <property type="match status" value="1"/>
</dbReference>
<keyword evidence="5" id="KW-0235">DNA replication</keyword>
<dbReference type="Proteomes" id="UP000834611">
    <property type="component" value="Unassembled WGS sequence"/>
</dbReference>
<evidence type="ECO:0000256" key="5">
    <source>
        <dbReference type="ARBA" id="ARBA00022705"/>
    </source>
</evidence>
<reference evidence="8" key="1">
    <citation type="submission" date="2020-05" db="EMBL/GenBank/DDBJ databases">
        <authorList>
            <person name="Delgado-Blas J."/>
        </authorList>
    </citation>
    <scope>NUCLEOTIDE SEQUENCE</scope>
    <source>
        <strain evidence="8">BB1453</strain>
    </source>
</reference>
<dbReference type="AlphaFoldDB" id="A0A9N8H1L7"/>
<dbReference type="GO" id="GO:0003677">
    <property type="term" value="F:DNA binding"/>
    <property type="evidence" value="ECO:0007669"/>
    <property type="project" value="InterPro"/>
</dbReference>
<dbReference type="InterPro" id="IPR036977">
    <property type="entry name" value="DNA_primase_Znf_CHC2"/>
</dbReference>
<keyword evidence="4 8" id="KW-0548">Nucleotidyltransferase</keyword>
<evidence type="ECO:0000259" key="7">
    <source>
        <dbReference type="PROSITE" id="PS50880"/>
    </source>
</evidence>
<keyword evidence="1" id="KW-0240">DNA-directed RNA polymerase</keyword>
<dbReference type="EC" id="2.7.7.-" evidence="8"/>
<protein>
    <submittedName>
        <fullName evidence="8">DNA primase TraC</fullName>
        <ecNumber evidence="8">2.7.7.-</ecNumber>
    </submittedName>
</protein>
<evidence type="ECO:0000256" key="3">
    <source>
        <dbReference type="ARBA" id="ARBA00022679"/>
    </source>
</evidence>
<dbReference type="GO" id="GO:0006269">
    <property type="term" value="P:DNA replication, synthesis of primer"/>
    <property type="evidence" value="ECO:0007669"/>
    <property type="project" value="UniProtKB-KW"/>
</dbReference>
<name>A0A9N8H1L7_PRORE</name>
<dbReference type="EMBL" id="CAHPSF010000020">
    <property type="protein sequence ID" value="CAB5718946.1"/>
    <property type="molecule type" value="Genomic_DNA"/>
</dbReference>
<organism evidence="8 9">
    <name type="scientific">Providencia rettgeri</name>
    <dbReference type="NCBI Taxonomy" id="587"/>
    <lineage>
        <taxon>Bacteria</taxon>
        <taxon>Pseudomonadati</taxon>
        <taxon>Pseudomonadota</taxon>
        <taxon>Gammaproteobacteria</taxon>
        <taxon>Enterobacterales</taxon>
        <taxon>Morganellaceae</taxon>
        <taxon>Providencia</taxon>
    </lineage>
</organism>